<evidence type="ECO:0000313" key="2">
    <source>
        <dbReference type="EMBL" id="MBE7942160.1"/>
    </source>
</evidence>
<proteinExistence type="predicted"/>
<comment type="caution">
    <text evidence="2">The sequence shown here is derived from an EMBL/GenBank/DDBJ whole genome shotgun (WGS) entry which is preliminary data.</text>
</comment>
<reference evidence="2 3" key="1">
    <citation type="submission" date="2020-10" db="EMBL/GenBank/DDBJ databases">
        <title>Draft genome of Ramlibacter aquaticus LMG 30558.</title>
        <authorList>
            <person name="Props R."/>
        </authorList>
    </citation>
    <scope>NUCLEOTIDE SEQUENCE [LARGE SCALE GENOMIC DNA]</scope>
    <source>
        <strain evidence="2 3">LMG 30558</strain>
    </source>
</reference>
<accession>A0ABR9SIJ2</accession>
<dbReference type="EMBL" id="JADDOJ010000082">
    <property type="protein sequence ID" value="MBE7942160.1"/>
    <property type="molecule type" value="Genomic_DNA"/>
</dbReference>
<dbReference type="RefSeq" id="WP_193781716.1">
    <property type="nucleotide sequence ID" value="NZ_JADDOJ010000082.1"/>
</dbReference>
<dbReference type="Proteomes" id="UP000715965">
    <property type="component" value="Unassembled WGS sequence"/>
</dbReference>
<keyword evidence="3" id="KW-1185">Reference proteome</keyword>
<feature type="compositionally biased region" description="Basic and acidic residues" evidence="1">
    <location>
        <begin position="32"/>
        <end position="48"/>
    </location>
</feature>
<feature type="region of interest" description="Disordered" evidence="1">
    <location>
        <begin position="28"/>
        <end position="48"/>
    </location>
</feature>
<evidence type="ECO:0000313" key="3">
    <source>
        <dbReference type="Proteomes" id="UP000715965"/>
    </source>
</evidence>
<evidence type="ECO:0008006" key="4">
    <source>
        <dbReference type="Google" id="ProtNLM"/>
    </source>
</evidence>
<evidence type="ECO:0000256" key="1">
    <source>
        <dbReference type="SAM" id="MobiDB-lite"/>
    </source>
</evidence>
<sequence length="110" mass="12071">MTEATTTLTRAVLSAGFAALCLALPRDHHQRRQNEDDHADAQQLEKFEPRQGNHTHMLVLVAFRVHFVSAIRAQVALGDTARGADHALVLLMLQLLTQAAEVIAQNPADL</sequence>
<name>A0ABR9SIJ2_9BURK</name>
<organism evidence="2 3">
    <name type="scientific">Ramlibacter aquaticus</name>
    <dbReference type="NCBI Taxonomy" id="2780094"/>
    <lineage>
        <taxon>Bacteria</taxon>
        <taxon>Pseudomonadati</taxon>
        <taxon>Pseudomonadota</taxon>
        <taxon>Betaproteobacteria</taxon>
        <taxon>Burkholderiales</taxon>
        <taxon>Comamonadaceae</taxon>
        <taxon>Ramlibacter</taxon>
    </lineage>
</organism>
<gene>
    <name evidence="2" type="ORF">IM725_16415</name>
</gene>
<protein>
    <recommendedName>
        <fullName evidence="4">Secreted protein</fullName>
    </recommendedName>
</protein>